<dbReference type="PANTHER" id="PTHR48006">
    <property type="entry name" value="LEUCINE-RICH REPEAT-CONTAINING PROTEIN DDB_G0281931-RELATED"/>
    <property type="match status" value="1"/>
</dbReference>
<dbReference type="SUPFAM" id="SSF56112">
    <property type="entry name" value="Protein kinase-like (PK-like)"/>
    <property type="match status" value="1"/>
</dbReference>
<dbReference type="PROSITE" id="PS50011">
    <property type="entry name" value="PROTEIN_KINASE_DOM"/>
    <property type="match status" value="1"/>
</dbReference>
<dbReference type="InterPro" id="IPR011009">
    <property type="entry name" value="Kinase-like_dom_sf"/>
</dbReference>
<evidence type="ECO:0000313" key="4">
    <source>
        <dbReference type="Proteomes" id="UP001457282"/>
    </source>
</evidence>
<protein>
    <recommendedName>
        <fullName evidence="2">Protein kinase domain-containing protein</fullName>
    </recommendedName>
</protein>
<dbReference type="GO" id="GO:0005524">
    <property type="term" value="F:ATP binding"/>
    <property type="evidence" value="ECO:0007669"/>
    <property type="project" value="InterPro"/>
</dbReference>
<feature type="domain" description="Protein kinase" evidence="2">
    <location>
        <begin position="1"/>
        <end position="102"/>
    </location>
</feature>
<dbReference type="InterPro" id="IPR000719">
    <property type="entry name" value="Prot_kinase_dom"/>
</dbReference>
<dbReference type="GO" id="GO:0004672">
    <property type="term" value="F:protein kinase activity"/>
    <property type="evidence" value="ECO:0007669"/>
    <property type="project" value="InterPro"/>
</dbReference>
<dbReference type="InterPro" id="IPR001245">
    <property type="entry name" value="Ser-Thr/Tyr_kinase_cat_dom"/>
</dbReference>
<evidence type="ECO:0000313" key="3">
    <source>
        <dbReference type="EMBL" id="KAK9937824.1"/>
    </source>
</evidence>
<evidence type="ECO:0000256" key="1">
    <source>
        <dbReference type="ARBA" id="ARBA00004479"/>
    </source>
</evidence>
<comment type="subcellular location">
    <subcellularLocation>
        <location evidence="1">Membrane</location>
        <topology evidence="1">Single-pass type I membrane protein</topology>
    </subcellularLocation>
</comment>
<gene>
    <name evidence="3" type="ORF">M0R45_014592</name>
</gene>
<accession>A0AAW1XMM9</accession>
<dbReference type="Proteomes" id="UP001457282">
    <property type="component" value="Unassembled WGS sequence"/>
</dbReference>
<dbReference type="PANTHER" id="PTHR48006:SF92">
    <property type="entry name" value="LRR RECEPTOR-LIKE SERINE_THREONINE-PROTEIN KINASE GSO1"/>
    <property type="match status" value="1"/>
</dbReference>
<dbReference type="Gene3D" id="1.10.510.10">
    <property type="entry name" value="Transferase(Phosphotransferase) domain 1"/>
    <property type="match status" value="1"/>
</dbReference>
<name>A0AAW1XMM9_RUBAR</name>
<reference evidence="3 4" key="1">
    <citation type="journal article" date="2023" name="G3 (Bethesda)">
        <title>A chromosome-length genome assembly and annotation of blackberry (Rubus argutus, cv. 'Hillquist').</title>
        <authorList>
            <person name="Bruna T."/>
            <person name="Aryal R."/>
            <person name="Dudchenko O."/>
            <person name="Sargent D.J."/>
            <person name="Mead D."/>
            <person name="Buti M."/>
            <person name="Cavallini A."/>
            <person name="Hytonen T."/>
            <person name="Andres J."/>
            <person name="Pham M."/>
            <person name="Weisz D."/>
            <person name="Mascagni F."/>
            <person name="Usai G."/>
            <person name="Natali L."/>
            <person name="Bassil N."/>
            <person name="Fernandez G.E."/>
            <person name="Lomsadze A."/>
            <person name="Armour M."/>
            <person name="Olukolu B."/>
            <person name="Poorten T."/>
            <person name="Britton C."/>
            <person name="Davik J."/>
            <person name="Ashrafi H."/>
            <person name="Aiden E.L."/>
            <person name="Borodovsky M."/>
            <person name="Worthington M."/>
        </authorList>
    </citation>
    <scope>NUCLEOTIDE SEQUENCE [LARGE SCALE GENOMIC DNA]</scope>
    <source>
        <strain evidence="3">PI 553951</strain>
    </source>
</reference>
<comment type="caution">
    <text evidence="3">The sequence shown here is derived from an EMBL/GenBank/DDBJ whole genome shotgun (WGS) entry which is preliminary data.</text>
</comment>
<dbReference type="InterPro" id="IPR051824">
    <property type="entry name" value="LRR_Rcpt-Like_S/T_Kinase"/>
</dbReference>
<evidence type="ECO:0000259" key="2">
    <source>
        <dbReference type="PROSITE" id="PS50011"/>
    </source>
</evidence>
<organism evidence="3 4">
    <name type="scientific">Rubus argutus</name>
    <name type="common">Southern blackberry</name>
    <dbReference type="NCBI Taxonomy" id="59490"/>
    <lineage>
        <taxon>Eukaryota</taxon>
        <taxon>Viridiplantae</taxon>
        <taxon>Streptophyta</taxon>
        <taxon>Embryophyta</taxon>
        <taxon>Tracheophyta</taxon>
        <taxon>Spermatophyta</taxon>
        <taxon>Magnoliopsida</taxon>
        <taxon>eudicotyledons</taxon>
        <taxon>Gunneridae</taxon>
        <taxon>Pentapetalae</taxon>
        <taxon>rosids</taxon>
        <taxon>fabids</taxon>
        <taxon>Rosales</taxon>
        <taxon>Rosaceae</taxon>
        <taxon>Rosoideae</taxon>
        <taxon>Rosoideae incertae sedis</taxon>
        <taxon>Rubus</taxon>
    </lineage>
</organism>
<dbReference type="Pfam" id="PF07714">
    <property type="entry name" value="PK_Tyr_Ser-Thr"/>
    <property type="match status" value="1"/>
</dbReference>
<dbReference type="AlphaFoldDB" id="A0AAW1XMM9"/>
<keyword evidence="4" id="KW-1185">Reference proteome</keyword>
<sequence>MGDIKHRNIVTLHGCYTAPHYNLLIHELLPNGSLDALLHGRRSMTNNILDWPSSYKIALGAARGISYLHLLIIDSTCKVKTQVEEHETREGVHISMEFVLPH</sequence>
<dbReference type="GO" id="GO:0016020">
    <property type="term" value="C:membrane"/>
    <property type="evidence" value="ECO:0007669"/>
    <property type="project" value="UniProtKB-SubCell"/>
</dbReference>
<proteinExistence type="predicted"/>
<dbReference type="EMBL" id="JBEDUW010000003">
    <property type="protein sequence ID" value="KAK9937824.1"/>
    <property type="molecule type" value="Genomic_DNA"/>
</dbReference>